<organism evidence="2">
    <name type="scientific">Acromyrmex echinatior</name>
    <name type="common">Panamanian leafcutter ant</name>
    <name type="synonym">Acromyrmex octospinosus echinatior</name>
    <dbReference type="NCBI Taxonomy" id="103372"/>
    <lineage>
        <taxon>Eukaryota</taxon>
        <taxon>Metazoa</taxon>
        <taxon>Ecdysozoa</taxon>
        <taxon>Arthropoda</taxon>
        <taxon>Hexapoda</taxon>
        <taxon>Insecta</taxon>
        <taxon>Pterygota</taxon>
        <taxon>Neoptera</taxon>
        <taxon>Endopterygota</taxon>
        <taxon>Hymenoptera</taxon>
        <taxon>Apocrita</taxon>
        <taxon>Aculeata</taxon>
        <taxon>Formicoidea</taxon>
        <taxon>Formicidae</taxon>
        <taxon>Myrmicinae</taxon>
        <taxon>Acromyrmex</taxon>
    </lineage>
</organism>
<dbReference type="Proteomes" id="UP000007755">
    <property type="component" value="Unassembled WGS sequence"/>
</dbReference>
<evidence type="ECO:0000313" key="2">
    <source>
        <dbReference type="Proteomes" id="UP000007755"/>
    </source>
</evidence>
<evidence type="ECO:0000313" key="1">
    <source>
        <dbReference type="EMBL" id="EGI58369.1"/>
    </source>
</evidence>
<protein>
    <submittedName>
        <fullName evidence="1">Uncharacterized protein</fullName>
    </submittedName>
</protein>
<sequence>MSRTELSALTTHKAQPSVLVNRAAFEATPMSGFGLTCLAVNFISVTRDVEFRPARLLGRYLISARDRVRSRRRQYGPRSAFLDTLDAELINVTSIPGMSVHTYIPAHCHAQMSELPKLPGAIWFSPIASRAKPHTVLKTPPPGEPGYGLVDHDFTPVPSTL</sequence>
<dbReference type="EMBL" id="GL888703">
    <property type="protein sequence ID" value="EGI58369.1"/>
    <property type="molecule type" value="Genomic_DNA"/>
</dbReference>
<accession>F4X5A6</accession>
<dbReference type="AlphaFoldDB" id="F4X5A6"/>
<reference evidence="1" key="1">
    <citation type="submission" date="2011-02" db="EMBL/GenBank/DDBJ databases">
        <title>The genome of the leaf-cutting ant Acromyrmex echinatior suggests key adaptations to social evolution and fungus farming.</title>
        <authorList>
            <person name="Nygaard S."/>
            <person name="Zhang G."/>
        </authorList>
    </citation>
    <scope>NUCLEOTIDE SEQUENCE</scope>
</reference>
<gene>
    <name evidence="1" type="ORF">G5I_13534</name>
</gene>
<dbReference type="InParanoid" id="F4X5A6"/>
<keyword evidence="2" id="KW-1185">Reference proteome</keyword>
<proteinExistence type="predicted"/>
<name>F4X5A6_ACREC</name>